<accession>A0A0M2NJ37</accession>
<keyword evidence="3" id="KW-1185">Reference proteome</keyword>
<keyword evidence="1" id="KW-0472">Membrane</keyword>
<dbReference type="AlphaFoldDB" id="A0A0M2NJ37"/>
<organism evidence="2 3">
    <name type="scientific">Christensenella hongkongensis</name>
    <dbReference type="NCBI Taxonomy" id="270498"/>
    <lineage>
        <taxon>Bacteria</taxon>
        <taxon>Bacillati</taxon>
        <taxon>Bacillota</taxon>
        <taxon>Clostridia</taxon>
        <taxon>Christensenellales</taxon>
        <taxon>Christensenellaceae</taxon>
        <taxon>Christensenella</taxon>
    </lineage>
</organism>
<comment type="caution">
    <text evidence="2">The sequence shown here is derived from an EMBL/GenBank/DDBJ whole genome shotgun (WGS) entry which is preliminary data.</text>
</comment>
<keyword evidence="1" id="KW-0812">Transmembrane</keyword>
<evidence type="ECO:0000256" key="1">
    <source>
        <dbReference type="SAM" id="Phobius"/>
    </source>
</evidence>
<protein>
    <submittedName>
        <fullName evidence="2">Uncharacterized protein</fullName>
    </submittedName>
</protein>
<feature type="transmembrane region" description="Helical" evidence="1">
    <location>
        <begin position="65"/>
        <end position="81"/>
    </location>
</feature>
<keyword evidence="1" id="KW-1133">Transmembrane helix</keyword>
<gene>
    <name evidence="2" type="ORF">CHK_2044</name>
</gene>
<feature type="transmembrane region" description="Helical" evidence="1">
    <location>
        <begin position="6"/>
        <end position="30"/>
    </location>
</feature>
<proteinExistence type="predicted"/>
<sequence>MLIVKTGAVVLYFILIVVVICISVVVSSIHPVSRLRMDNPDGLDLLNMFMYGLNLRFYIDNLHKVEIVMGVALYFLLWINTKPRDEKNLEKKQLET</sequence>
<dbReference type="Proteomes" id="UP000034076">
    <property type="component" value="Unassembled WGS sequence"/>
</dbReference>
<name>A0A0M2NJ37_9FIRM</name>
<evidence type="ECO:0000313" key="3">
    <source>
        <dbReference type="Proteomes" id="UP000034076"/>
    </source>
</evidence>
<reference evidence="2 3" key="1">
    <citation type="submission" date="2015-04" db="EMBL/GenBank/DDBJ databases">
        <title>Draft genome sequence of bacteremic isolate Catabacter hongkongensis type strain HKU16T.</title>
        <authorList>
            <person name="Lau S.K."/>
            <person name="Teng J.L."/>
            <person name="Huang Y."/>
            <person name="Curreem S.O."/>
            <person name="Tsui S.K."/>
            <person name="Woo P.C."/>
        </authorList>
    </citation>
    <scope>NUCLEOTIDE SEQUENCE [LARGE SCALE GENOMIC DNA]</scope>
    <source>
        <strain evidence="2 3">HKU16</strain>
    </source>
</reference>
<dbReference type="STRING" id="270498.CHK_2044"/>
<dbReference type="EMBL" id="LAYJ01000111">
    <property type="protein sequence ID" value="KKI50452.1"/>
    <property type="molecule type" value="Genomic_DNA"/>
</dbReference>
<evidence type="ECO:0000313" key="2">
    <source>
        <dbReference type="EMBL" id="KKI50452.1"/>
    </source>
</evidence>